<dbReference type="Proteomes" id="UP000181951">
    <property type="component" value="Unassembled WGS sequence"/>
</dbReference>
<evidence type="ECO:0000313" key="1">
    <source>
        <dbReference type="EMBL" id="SEN92814.1"/>
    </source>
</evidence>
<dbReference type="GO" id="GO:0016740">
    <property type="term" value="F:transferase activity"/>
    <property type="evidence" value="ECO:0007669"/>
    <property type="project" value="UniProtKB-KW"/>
</dbReference>
<dbReference type="RefSeq" id="WP_069462248.1">
    <property type="nucleotide sequence ID" value="NZ_FODD01000013.1"/>
</dbReference>
<dbReference type="AlphaFoldDB" id="A0A1H8KIV0"/>
<protein>
    <submittedName>
        <fullName evidence="1">Aromatic prenyltransferase Orf2</fullName>
    </submittedName>
</protein>
<dbReference type="InterPro" id="IPR036239">
    <property type="entry name" value="PrenylTrfase-like_sf"/>
</dbReference>
<gene>
    <name evidence="1" type="ORF">SAMN05216267_101330</name>
</gene>
<keyword evidence="2" id="KW-1185">Reference proteome</keyword>
<reference evidence="1 2" key="1">
    <citation type="submission" date="2016-10" db="EMBL/GenBank/DDBJ databases">
        <authorList>
            <person name="de Groot N.N."/>
        </authorList>
    </citation>
    <scope>NUCLEOTIDE SEQUENCE [LARGE SCALE GENOMIC DNA]</scope>
    <source>
        <strain evidence="1 2">CGMCC 4.2026</strain>
    </source>
</reference>
<organism evidence="1 2">
    <name type="scientific">Actinacidiphila rubida</name>
    <dbReference type="NCBI Taxonomy" id="310780"/>
    <lineage>
        <taxon>Bacteria</taxon>
        <taxon>Bacillati</taxon>
        <taxon>Actinomycetota</taxon>
        <taxon>Actinomycetes</taxon>
        <taxon>Kitasatosporales</taxon>
        <taxon>Streptomycetaceae</taxon>
        <taxon>Actinacidiphila</taxon>
    </lineage>
</organism>
<dbReference type="InterPro" id="IPR020965">
    <property type="entry name" value="Prenyltransferase_CloQ"/>
</dbReference>
<name>A0A1H8KIV0_9ACTN</name>
<dbReference type="EMBL" id="FODD01000013">
    <property type="protein sequence ID" value="SEN92814.1"/>
    <property type="molecule type" value="Genomic_DNA"/>
</dbReference>
<sequence length="314" mass="33029">MNFTGPAFSRDRFLTDISATAEVLGAPYDESLTRTVVDAFAEGFSTGALMLKTTDRPRDSLGFRLYPRRRLNVTGRAVAAGLLDPGDPLLPALKGWAASNRGATEYSCDFDADSGLVSTRVHFDTPRPLQEVLTAPGVPGSLRLYVDTFRHFGLAQVRFASVDHGRDTLAICFGVQGPVTPSGASAITALSGAAAPSEDTVADLARFLPRQSYSLALTVRASTGVIQRITFAAPGLPAEEMPELGPRLAAFYATAPSYDAVAVNAAGWSFGALEGTHRKGARSYCGDLAGLFQRWAGVVGSGEARDPAVSAATP</sequence>
<dbReference type="OrthoDB" id="3457921at2"/>
<proteinExistence type="predicted"/>
<dbReference type="SUPFAM" id="SSF143492">
    <property type="entry name" value="Prenyltransferase-like"/>
    <property type="match status" value="1"/>
</dbReference>
<keyword evidence="1" id="KW-0808">Transferase</keyword>
<evidence type="ECO:0000313" key="2">
    <source>
        <dbReference type="Proteomes" id="UP000181951"/>
    </source>
</evidence>
<accession>A0A1H8KIV0</accession>
<dbReference type="Pfam" id="PF11468">
    <property type="entry name" value="PTase_Orf2"/>
    <property type="match status" value="1"/>
</dbReference>